<accession>A0A4R4DZV7</accession>
<feature type="chain" id="PRO_5020599054" evidence="1">
    <location>
        <begin position="23"/>
        <end position="338"/>
    </location>
</feature>
<dbReference type="Proteomes" id="UP000295164">
    <property type="component" value="Unassembled WGS sequence"/>
</dbReference>
<keyword evidence="3" id="KW-1185">Reference proteome</keyword>
<feature type="signal peptide" evidence="1">
    <location>
        <begin position="1"/>
        <end position="22"/>
    </location>
</feature>
<evidence type="ECO:0000256" key="1">
    <source>
        <dbReference type="SAM" id="SignalP"/>
    </source>
</evidence>
<dbReference type="AlphaFoldDB" id="A0A4R4DZV7"/>
<dbReference type="NCBIfam" id="TIGR03519">
    <property type="entry name" value="T9SS_PorP_fam"/>
    <property type="match status" value="1"/>
</dbReference>
<evidence type="ECO:0000313" key="2">
    <source>
        <dbReference type="EMBL" id="TCZ68297.1"/>
    </source>
</evidence>
<keyword evidence="1" id="KW-0732">Signal</keyword>
<gene>
    <name evidence="2" type="ORF">E0486_14610</name>
</gene>
<dbReference type="OrthoDB" id="1186563at2"/>
<name>A0A4R4DZV7_9BACT</name>
<protein>
    <submittedName>
        <fullName evidence="2">Type IX secretion system membrane protein PorP/SprF</fullName>
    </submittedName>
</protein>
<sequence>MKNVRKLILGVLALCAAETMQAQDVHFSQFYETPLFRNPALAGIVNGDYRVQAVYRSQWNSVANAYKTISANAEYKIKVGGGDNYATLGMQVFHDEAGSSNMQTLHLLPAINFHKSLSSERNMYLSAGFMGGVVQRRFDRSKITTNNTYDNGTDGEPLAANGYRYFDGSAGLSLNGGFGQNEDNSFVLGVGMHHLTRPKNSFFQSSAIEVAPKYVLSGALKLGMAENTNLIVHSDVVVQDKSQYLIGGLLYNMKFGPDMEMPDLVFSAGTFLRWNDALIPTIKAEFKGLAFGLSYDVNISKLKSSSLGRGGFELSLTYVGFRKNVDNSSLNAMHCPRF</sequence>
<proteinExistence type="predicted"/>
<comment type="caution">
    <text evidence="2">The sequence shown here is derived from an EMBL/GenBank/DDBJ whole genome shotgun (WGS) entry which is preliminary data.</text>
</comment>
<dbReference type="Pfam" id="PF11751">
    <property type="entry name" value="PorP_SprF"/>
    <property type="match status" value="1"/>
</dbReference>
<dbReference type="EMBL" id="SKFH01000029">
    <property type="protein sequence ID" value="TCZ68297.1"/>
    <property type="molecule type" value="Genomic_DNA"/>
</dbReference>
<dbReference type="RefSeq" id="WP_131853065.1">
    <property type="nucleotide sequence ID" value="NZ_SKFH01000029.1"/>
</dbReference>
<dbReference type="InterPro" id="IPR019861">
    <property type="entry name" value="PorP/SprF_Bacteroidetes"/>
</dbReference>
<organism evidence="2 3">
    <name type="scientific">Flaviaesturariibacter aridisoli</name>
    <dbReference type="NCBI Taxonomy" id="2545761"/>
    <lineage>
        <taxon>Bacteria</taxon>
        <taxon>Pseudomonadati</taxon>
        <taxon>Bacteroidota</taxon>
        <taxon>Chitinophagia</taxon>
        <taxon>Chitinophagales</taxon>
        <taxon>Chitinophagaceae</taxon>
        <taxon>Flaviaestuariibacter</taxon>
    </lineage>
</organism>
<reference evidence="2 3" key="1">
    <citation type="submission" date="2019-03" db="EMBL/GenBank/DDBJ databases">
        <authorList>
            <person name="Kim M.K.M."/>
        </authorList>
    </citation>
    <scope>NUCLEOTIDE SEQUENCE [LARGE SCALE GENOMIC DNA]</scope>
    <source>
        <strain evidence="2 3">17J68-15</strain>
    </source>
</reference>
<evidence type="ECO:0000313" key="3">
    <source>
        <dbReference type="Proteomes" id="UP000295164"/>
    </source>
</evidence>